<dbReference type="PANTHER" id="PTHR30024">
    <property type="entry name" value="ALIPHATIC SULFONATES-BINDING PROTEIN-RELATED"/>
    <property type="match status" value="1"/>
</dbReference>
<dbReference type="EMBL" id="SLUN01000002">
    <property type="protein sequence ID" value="TCL76466.1"/>
    <property type="molecule type" value="Genomic_DNA"/>
</dbReference>
<proteinExistence type="inferred from homology"/>
<evidence type="ECO:0000259" key="4">
    <source>
        <dbReference type="Pfam" id="PF09084"/>
    </source>
</evidence>
<dbReference type="Gene3D" id="3.40.190.10">
    <property type="entry name" value="Periplasmic binding protein-like II"/>
    <property type="match status" value="2"/>
</dbReference>
<organism evidence="5 6">
    <name type="scientific">Hydrogenispora ethanolica</name>
    <dbReference type="NCBI Taxonomy" id="1082276"/>
    <lineage>
        <taxon>Bacteria</taxon>
        <taxon>Bacillati</taxon>
        <taxon>Bacillota</taxon>
        <taxon>Hydrogenispora</taxon>
    </lineage>
</organism>
<name>A0A4R1SAC8_HYDET</name>
<protein>
    <submittedName>
        <fullName evidence="5">NitT/TauT family transport system substrate-binding protein</fullName>
    </submittedName>
</protein>
<evidence type="ECO:0000313" key="5">
    <source>
        <dbReference type="EMBL" id="TCL76466.1"/>
    </source>
</evidence>
<reference evidence="5 6" key="1">
    <citation type="submission" date="2019-03" db="EMBL/GenBank/DDBJ databases">
        <title>Genomic Encyclopedia of Type Strains, Phase IV (KMG-IV): sequencing the most valuable type-strain genomes for metagenomic binning, comparative biology and taxonomic classification.</title>
        <authorList>
            <person name="Goeker M."/>
        </authorList>
    </citation>
    <scope>NUCLEOTIDE SEQUENCE [LARGE SCALE GENOMIC DNA]</scope>
    <source>
        <strain evidence="5 6">LX-B</strain>
    </source>
</reference>
<evidence type="ECO:0000256" key="1">
    <source>
        <dbReference type="ARBA" id="ARBA00004418"/>
    </source>
</evidence>
<dbReference type="Proteomes" id="UP000295008">
    <property type="component" value="Unassembled WGS sequence"/>
</dbReference>
<comment type="similarity">
    <text evidence="2">Belongs to the bacterial solute-binding protein SsuA/TauA family.</text>
</comment>
<accession>A0A4R1SAC8</accession>
<dbReference type="GO" id="GO:0042597">
    <property type="term" value="C:periplasmic space"/>
    <property type="evidence" value="ECO:0007669"/>
    <property type="project" value="UniProtKB-SubCell"/>
</dbReference>
<keyword evidence="3" id="KW-0732">Signal</keyword>
<sequence length="356" mass="39268">MSNNFRNSFLTGFRSGKFLLVLLIAFCMMGTAEGASSKKAAVTAPKELLRLNVAYHPHLVGLGAILAAEKQGYFKQENLEVQMVRFTAGPPEIAAMIAGDIDIGYLGVGAHVFGPKGQCVMLAMDCTDLSSEIMVTKKSGIKSIKNLAGKTIGITKGTTSELFLSLALKRAKIDPSKVNIVNMDAAGKVAAFMTNKVDGISIESPYTDQIRKSNPENTVTIQTSRDFLPKAVFPNSWVTTPRFIENPKNQEAVVRFLKCLLKGQQYRIQHMDETVGMVADYLGQPKEIIGSLVDKTNFLDNRSVEKIFKNGTALKWYEQHEKMFVDAGLLDKFVPAQDFVKPQYLMAALKELRSEK</sequence>
<dbReference type="OrthoDB" id="286202at2"/>
<gene>
    <name evidence="5" type="ORF">EDC14_1002225</name>
</gene>
<evidence type="ECO:0000313" key="6">
    <source>
        <dbReference type="Proteomes" id="UP000295008"/>
    </source>
</evidence>
<dbReference type="InterPro" id="IPR015168">
    <property type="entry name" value="SsuA/THI5"/>
</dbReference>
<evidence type="ECO:0000256" key="2">
    <source>
        <dbReference type="ARBA" id="ARBA00010742"/>
    </source>
</evidence>
<feature type="domain" description="SsuA/THI5-like" evidence="4">
    <location>
        <begin position="64"/>
        <end position="273"/>
    </location>
</feature>
<comment type="caution">
    <text evidence="5">The sequence shown here is derived from an EMBL/GenBank/DDBJ whole genome shotgun (WGS) entry which is preliminary data.</text>
</comment>
<evidence type="ECO:0000256" key="3">
    <source>
        <dbReference type="ARBA" id="ARBA00022729"/>
    </source>
</evidence>
<dbReference type="AlphaFoldDB" id="A0A4R1SAC8"/>
<dbReference type="RefSeq" id="WP_132012644.1">
    <property type="nucleotide sequence ID" value="NZ_SLUN01000002.1"/>
</dbReference>
<keyword evidence="6" id="KW-1185">Reference proteome</keyword>
<dbReference type="SUPFAM" id="SSF53850">
    <property type="entry name" value="Periplasmic binding protein-like II"/>
    <property type="match status" value="1"/>
</dbReference>
<dbReference type="Pfam" id="PF09084">
    <property type="entry name" value="NMT1"/>
    <property type="match status" value="1"/>
</dbReference>
<dbReference type="PANTHER" id="PTHR30024:SF47">
    <property type="entry name" value="TAURINE-BINDING PERIPLASMIC PROTEIN"/>
    <property type="match status" value="1"/>
</dbReference>
<comment type="subcellular location">
    <subcellularLocation>
        <location evidence="1">Periplasm</location>
    </subcellularLocation>
</comment>